<dbReference type="GeneID" id="28982931"/>
<dbReference type="RefSeq" id="XP_018281212.1">
    <property type="nucleotide sequence ID" value="XM_018422328.1"/>
</dbReference>
<evidence type="ECO:0000256" key="1">
    <source>
        <dbReference type="ARBA" id="ARBA00005664"/>
    </source>
</evidence>
<evidence type="ECO:0008006" key="8">
    <source>
        <dbReference type="Google" id="ProtNLM"/>
    </source>
</evidence>
<dbReference type="InterPro" id="IPR008630">
    <property type="entry name" value="Glyco_trans_34"/>
</dbReference>
<keyword evidence="5" id="KW-1133">Transmembrane helix</keyword>
<evidence type="ECO:0000256" key="2">
    <source>
        <dbReference type="ARBA" id="ARBA00022676"/>
    </source>
</evidence>
<evidence type="ECO:0000256" key="3">
    <source>
        <dbReference type="ARBA" id="ARBA00022679"/>
    </source>
</evidence>
<evidence type="ECO:0000313" key="7">
    <source>
        <dbReference type="Proteomes" id="UP000053611"/>
    </source>
</evidence>
<keyword evidence="2" id="KW-0328">Glycosyltransferase</keyword>
<dbReference type="GO" id="GO:0006487">
    <property type="term" value="P:protein N-linked glycosylation"/>
    <property type="evidence" value="ECO:0007669"/>
    <property type="project" value="TreeGrafter"/>
</dbReference>
<feature type="transmembrane region" description="Helical" evidence="5">
    <location>
        <begin position="7"/>
        <end position="28"/>
    </location>
</feature>
<dbReference type="EMBL" id="KQ087185">
    <property type="protein sequence ID" value="KLT44721.1"/>
    <property type="molecule type" value="Genomic_DNA"/>
</dbReference>
<reference evidence="6 7" key="1">
    <citation type="submission" date="2015-03" db="EMBL/GenBank/DDBJ databases">
        <title>Genomics and transcriptomics of the oil-accumulating basidiomycete yeast T. oleaginosus allow insights into substrate utilization and the diverse evolutionary trajectories of mating systems in fungi.</title>
        <authorList>
            <consortium name="DOE Joint Genome Institute"/>
            <person name="Kourist R."/>
            <person name="Kracht O."/>
            <person name="Bracharz F."/>
            <person name="Lipzen A."/>
            <person name="Nolan M."/>
            <person name="Ohm R."/>
            <person name="Grigoriev I."/>
            <person name="Sun S."/>
            <person name="Heitman J."/>
            <person name="Bruck T."/>
            <person name="Nowrousian M."/>
        </authorList>
    </citation>
    <scope>NUCLEOTIDE SEQUENCE [LARGE SCALE GENOMIC DNA]</scope>
    <source>
        <strain evidence="6 7">IBC0246</strain>
    </source>
</reference>
<protein>
    <recommendedName>
        <fullName evidence="8">Nucleotide-diphospho-sugar transferase</fullName>
    </recommendedName>
</protein>
<sequence>MRFRSRHALGVLIGAGVLLVIFLTHPFYESWHGFEAISKSRRLLAYRSPTAKHPILIVQHLPKGSLATASRASHALYAKAWGYRYSGDSGKYVEDGPRGFLNKEHVLRRVLLRELRSEQPAQWIVYTDADTFVSDPAVPLHVLLSPAPPDAHLLFGQDHNGVNTGVAAIRVSQLSLEFVDAVLACADNSPDPLLSDQHWIGITLRRNETFSNAFAEIRRTWFNAYFLDDVGAGTGSEAGDVKAAWSPQWQVHLVNHFKRKYSWRPMVERALVVYERGVEAAGGKVENEGGRVSRAGEGRRERESRPVGLDRLPQFAWAQEAAEVWWNGRRTGLEGIRFLDEELMKTVNWRGEVWIP</sequence>
<dbReference type="InterPro" id="IPR029044">
    <property type="entry name" value="Nucleotide-diphossugar_trans"/>
</dbReference>
<keyword evidence="5" id="KW-0472">Membrane</keyword>
<evidence type="ECO:0000313" key="6">
    <source>
        <dbReference type="EMBL" id="KLT44721.1"/>
    </source>
</evidence>
<organism evidence="6 7">
    <name type="scientific">Cutaneotrichosporon oleaginosum</name>
    <dbReference type="NCBI Taxonomy" id="879819"/>
    <lineage>
        <taxon>Eukaryota</taxon>
        <taxon>Fungi</taxon>
        <taxon>Dikarya</taxon>
        <taxon>Basidiomycota</taxon>
        <taxon>Agaricomycotina</taxon>
        <taxon>Tremellomycetes</taxon>
        <taxon>Trichosporonales</taxon>
        <taxon>Trichosporonaceae</taxon>
        <taxon>Cutaneotrichosporon</taxon>
    </lineage>
</organism>
<gene>
    <name evidence="6" type="ORF">CC85DRAFT_283357</name>
</gene>
<keyword evidence="7" id="KW-1185">Reference proteome</keyword>
<dbReference type="Gene3D" id="3.90.550.10">
    <property type="entry name" value="Spore Coat Polysaccharide Biosynthesis Protein SpsA, Chain A"/>
    <property type="match status" value="1"/>
</dbReference>
<feature type="region of interest" description="Disordered" evidence="4">
    <location>
        <begin position="286"/>
        <end position="305"/>
    </location>
</feature>
<dbReference type="STRING" id="879819.A0A0J0XUE1"/>
<dbReference type="OrthoDB" id="2594328at2759"/>
<dbReference type="Proteomes" id="UP000053611">
    <property type="component" value="Unassembled WGS sequence"/>
</dbReference>
<proteinExistence type="inferred from homology"/>
<dbReference type="PANTHER" id="PTHR31306">
    <property type="entry name" value="ALPHA-1,6-MANNOSYLTRANSFERASE MNN11-RELATED"/>
    <property type="match status" value="1"/>
</dbReference>
<comment type="similarity">
    <text evidence="1">Belongs to the glycosyltransferase 34 family.</text>
</comment>
<keyword evidence="5" id="KW-0812">Transmembrane</keyword>
<name>A0A0J0XUE1_9TREE</name>
<evidence type="ECO:0000256" key="4">
    <source>
        <dbReference type="SAM" id="MobiDB-lite"/>
    </source>
</evidence>
<accession>A0A0J0XUE1</accession>
<dbReference type="GO" id="GO:0000139">
    <property type="term" value="C:Golgi membrane"/>
    <property type="evidence" value="ECO:0007669"/>
    <property type="project" value="TreeGrafter"/>
</dbReference>
<dbReference type="GO" id="GO:0016757">
    <property type="term" value="F:glycosyltransferase activity"/>
    <property type="evidence" value="ECO:0007669"/>
    <property type="project" value="UniProtKB-KW"/>
</dbReference>
<dbReference type="AlphaFoldDB" id="A0A0J0XUE1"/>
<keyword evidence="3" id="KW-0808">Transferase</keyword>
<evidence type="ECO:0000256" key="5">
    <source>
        <dbReference type="SAM" id="Phobius"/>
    </source>
</evidence>
<dbReference type="PANTHER" id="PTHR31306:SF8">
    <property type="entry name" value="GLYCOSYLTRANSFERASE FAMILY 34 PROTEIN"/>
    <property type="match status" value="1"/>
</dbReference>